<dbReference type="PANTHER" id="PTHR35514:SF1">
    <property type="entry name" value="THYLAKOID LUMENAL 15.0 KDA PROTEIN 2, CHLOROPLASTIC"/>
    <property type="match status" value="1"/>
</dbReference>
<protein>
    <recommendedName>
        <fullName evidence="3">ATPase AAA-type core domain-containing protein</fullName>
    </recommendedName>
</protein>
<proteinExistence type="predicted"/>
<gene>
    <name evidence="1" type="ORF">Tco_0927057</name>
</gene>
<name>A0ABQ5DCG1_9ASTR</name>
<dbReference type="PANTHER" id="PTHR35514">
    <property type="entry name" value="THYLAKOID LUMENAL 15.0 KDA PROTEIN 2, CHLOROPLASTIC"/>
    <property type="match status" value="1"/>
</dbReference>
<evidence type="ECO:0000313" key="2">
    <source>
        <dbReference type="Proteomes" id="UP001151760"/>
    </source>
</evidence>
<dbReference type="EMBL" id="BQNB010015155">
    <property type="protein sequence ID" value="GJT36638.1"/>
    <property type="molecule type" value="Genomic_DNA"/>
</dbReference>
<organism evidence="1 2">
    <name type="scientific">Tanacetum coccineum</name>
    <dbReference type="NCBI Taxonomy" id="301880"/>
    <lineage>
        <taxon>Eukaryota</taxon>
        <taxon>Viridiplantae</taxon>
        <taxon>Streptophyta</taxon>
        <taxon>Embryophyta</taxon>
        <taxon>Tracheophyta</taxon>
        <taxon>Spermatophyta</taxon>
        <taxon>Magnoliopsida</taxon>
        <taxon>eudicotyledons</taxon>
        <taxon>Gunneridae</taxon>
        <taxon>Pentapetalae</taxon>
        <taxon>asterids</taxon>
        <taxon>campanulids</taxon>
        <taxon>Asterales</taxon>
        <taxon>Asteraceae</taxon>
        <taxon>Asteroideae</taxon>
        <taxon>Anthemideae</taxon>
        <taxon>Anthemidinae</taxon>
        <taxon>Tanacetum</taxon>
    </lineage>
</organism>
<comment type="caution">
    <text evidence="1">The sequence shown here is derived from an EMBL/GenBank/DDBJ whole genome shotgun (WGS) entry which is preliminary data.</text>
</comment>
<sequence>MRGEKTSNSERCNPGRFSDEPLFEYVYGGSPQAQSIVFIDELDAVGKERGLIKGSGGKEHDATLNQVNLTRYMLLQESCHQDEYQINIIQSNDTYVLELQISVAIKDFYQMDGRTIVSVADPTFGNILDFNVGETVDLDIPRSFWSCLAENMEICVDATKAKLLEICRFDRNVGDGNMGTGMLPVPYDVGGIC</sequence>
<reference evidence="1" key="2">
    <citation type="submission" date="2022-01" db="EMBL/GenBank/DDBJ databases">
        <authorList>
            <person name="Yamashiro T."/>
            <person name="Shiraishi A."/>
            <person name="Satake H."/>
            <person name="Nakayama K."/>
        </authorList>
    </citation>
    <scope>NUCLEOTIDE SEQUENCE</scope>
</reference>
<evidence type="ECO:0008006" key="3">
    <source>
        <dbReference type="Google" id="ProtNLM"/>
    </source>
</evidence>
<keyword evidence="2" id="KW-1185">Reference proteome</keyword>
<evidence type="ECO:0000313" key="1">
    <source>
        <dbReference type="EMBL" id="GJT36638.1"/>
    </source>
</evidence>
<reference evidence="1" key="1">
    <citation type="journal article" date="2022" name="Int. J. Mol. Sci.">
        <title>Draft Genome of Tanacetum Coccineum: Genomic Comparison of Closely Related Tanacetum-Family Plants.</title>
        <authorList>
            <person name="Yamashiro T."/>
            <person name="Shiraishi A."/>
            <person name="Nakayama K."/>
            <person name="Satake H."/>
        </authorList>
    </citation>
    <scope>NUCLEOTIDE SEQUENCE</scope>
</reference>
<accession>A0ABQ5DCG1</accession>
<dbReference type="Proteomes" id="UP001151760">
    <property type="component" value="Unassembled WGS sequence"/>
</dbReference>